<evidence type="ECO:0000256" key="1">
    <source>
        <dbReference type="ARBA" id="ARBA00004651"/>
    </source>
</evidence>
<dbReference type="Proteomes" id="UP000062398">
    <property type="component" value="Chromosome"/>
</dbReference>
<reference evidence="13 14" key="1">
    <citation type="journal article" date="2015" name="Genome Announc.">
        <title>Complete Genome Sequences of Evolved Arsenate-Resistant Metallosphaera sedula Strains.</title>
        <authorList>
            <person name="Ai C."/>
            <person name="McCarthy S."/>
            <person name="Schackwitz W."/>
            <person name="Martin J."/>
            <person name="Lipzen A."/>
            <person name="Blum P."/>
        </authorList>
    </citation>
    <scope>NUCLEOTIDE SEQUENCE [LARGE SCALE GENOMIC DNA]</scope>
    <source>
        <strain evidence="9 14">ARS120-1</strain>
        <strain evidence="10 13">ARS120-2</strain>
        <strain evidence="7 16">ARS50-1</strain>
        <strain evidence="8 15">ARS50-2</strain>
    </source>
</reference>
<keyword evidence="5 6" id="KW-0472">Membrane</keyword>
<evidence type="ECO:0000313" key="11">
    <source>
        <dbReference type="EMBL" id="AKV82688.1"/>
    </source>
</evidence>
<evidence type="ECO:0000313" key="15">
    <source>
        <dbReference type="Proteomes" id="UP000062475"/>
    </source>
</evidence>
<dbReference type="Proteomes" id="UP000056255">
    <property type="component" value="Chromosome"/>
</dbReference>
<evidence type="ECO:0000313" key="13">
    <source>
        <dbReference type="Proteomes" id="UP000061362"/>
    </source>
</evidence>
<dbReference type="Gene3D" id="1.20.1740.10">
    <property type="entry name" value="Amino acid/polyamine transporter I"/>
    <property type="match status" value="1"/>
</dbReference>
<dbReference type="EMBL" id="CP012172">
    <property type="protein sequence ID" value="AKV73705.1"/>
    <property type="molecule type" value="Genomic_DNA"/>
</dbReference>
<feature type="transmembrane region" description="Helical" evidence="6">
    <location>
        <begin position="390"/>
        <end position="412"/>
    </location>
</feature>
<accession>A0A0K1SUA6</accession>
<dbReference type="EMBL" id="CP012175">
    <property type="protein sequence ID" value="AKV80441.1"/>
    <property type="molecule type" value="Genomic_DNA"/>
</dbReference>
<evidence type="ECO:0008006" key="17">
    <source>
        <dbReference type="Google" id="ProtNLM"/>
    </source>
</evidence>
<comment type="subcellular location">
    <subcellularLocation>
        <location evidence="1">Cell membrane</location>
        <topology evidence="1">Multi-pass membrane protein</topology>
    </subcellularLocation>
</comment>
<feature type="transmembrane region" description="Helical" evidence="6">
    <location>
        <begin position="210"/>
        <end position="231"/>
    </location>
</feature>
<sequence length="449" mass="47618">MVISTIYIGEPDLDHMASLSKRLKIRESSLPAYLVFSQSLASIAPLSSTAAYLTATLLLAGTSSGIASILGVLMYSLWVYVGYQLSRFFPSEGGTYTFSRHMYPERVATILGWMYWGSYMFYLISTSTYATGVLLPLLGAPISIDRLMEVVLPSAIVLLMITGIRPPLYYSLVTSLVEIAVIVVLGITVIAHRGLSLVPLTPSAGLSQVLSGAMATSFSIAGGGAAFFLGKEARGKGKTVSKSYLLAFLLASGAIVFSSIYLVTAGGSTQGVENLANTGFPGLTVANQYMGESFASAMLLLTVNSLIGSLIAAYVALSRLTFSLLRTDLPKSTLIVGSLFLGINGVIAGLGNLVQWYQYFFLGSLTALFITHASLSLGLPKIRNKLALSLLKSFPGILSALLMMVGLYSIYLEVGEELVVGILACIVLVMVGVIQGLISRRGEGKSNIS</sequence>
<evidence type="ECO:0000313" key="12">
    <source>
        <dbReference type="Proteomes" id="UP000056255"/>
    </source>
</evidence>
<feature type="transmembrane region" description="Helical" evidence="6">
    <location>
        <begin position="329"/>
        <end position="350"/>
    </location>
</feature>
<dbReference type="EMBL" id="CP012176">
    <property type="protein sequence ID" value="AKV82688.1"/>
    <property type="molecule type" value="Genomic_DNA"/>
</dbReference>
<feature type="transmembrane region" description="Helical" evidence="6">
    <location>
        <begin position="168"/>
        <end position="190"/>
    </location>
</feature>
<dbReference type="EMBL" id="CP012173">
    <property type="protein sequence ID" value="AKV75945.1"/>
    <property type="molecule type" value="Genomic_DNA"/>
</dbReference>
<keyword evidence="3 6" id="KW-0812">Transmembrane</keyword>
<dbReference type="GO" id="GO:0005886">
    <property type="term" value="C:plasma membrane"/>
    <property type="evidence" value="ECO:0007669"/>
    <property type="project" value="UniProtKB-SubCell"/>
</dbReference>
<feature type="transmembrane region" description="Helical" evidence="6">
    <location>
        <begin position="243"/>
        <end position="263"/>
    </location>
</feature>
<organism evidence="9 14">
    <name type="scientific">Metallosphaera sedula</name>
    <dbReference type="NCBI Taxonomy" id="43687"/>
    <lineage>
        <taxon>Archaea</taxon>
        <taxon>Thermoproteota</taxon>
        <taxon>Thermoprotei</taxon>
        <taxon>Sulfolobales</taxon>
        <taxon>Sulfolobaceae</taxon>
        <taxon>Metallosphaera</taxon>
    </lineage>
</organism>
<evidence type="ECO:0000313" key="14">
    <source>
        <dbReference type="Proteomes" id="UP000062398"/>
    </source>
</evidence>
<dbReference type="Proteomes" id="UP000068832">
    <property type="component" value="Chromosome"/>
</dbReference>
<dbReference type="PIRSF" id="PIRSF006060">
    <property type="entry name" value="AA_transporter"/>
    <property type="match status" value="1"/>
</dbReference>
<dbReference type="PANTHER" id="PTHR42770">
    <property type="entry name" value="AMINO ACID TRANSPORTER-RELATED"/>
    <property type="match status" value="1"/>
</dbReference>
<reference evidence="11 12" key="2">
    <citation type="submission" date="2015-07" db="EMBL/GenBank/DDBJ databases">
        <title>Physiological, transcriptional responses and genome re-sequencing of acid resistant extremely thermoacidophilic Metallosphaera sedula SARC-M1.</title>
        <authorList>
            <person name="Ai C."/>
            <person name="McCarthy S."/>
            <person name="Eckrich V."/>
            <person name="Rudrappa D."/>
            <person name="Qiu G."/>
            <person name="Blum P."/>
        </authorList>
    </citation>
    <scope>NUCLEOTIDE SEQUENCE [LARGE SCALE GENOMIC DNA]</scope>
    <source>
        <strain evidence="11 12">SARC-M1</strain>
    </source>
</reference>
<protein>
    <recommendedName>
        <fullName evidence="17">Amino acid/polyamine/organocation transporter, APC superfamily</fullName>
    </recommendedName>
</protein>
<evidence type="ECO:0000313" key="10">
    <source>
        <dbReference type="EMBL" id="AKV80441.1"/>
    </source>
</evidence>
<evidence type="ECO:0000313" key="7">
    <source>
        <dbReference type="EMBL" id="AKV73705.1"/>
    </source>
</evidence>
<dbReference type="GO" id="GO:0022857">
    <property type="term" value="F:transmembrane transporter activity"/>
    <property type="evidence" value="ECO:0007669"/>
    <property type="project" value="InterPro"/>
</dbReference>
<dbReference type="InterPro" id="IPR002293">
    <property type="entry name" value="AA/rel_permease1"/>
</dbReference>
<dbReference type="AlphaFoldDB" id="A0A0K1SUA6"/>
<evidence type="ECO:0000313" key="9">
    <source>
        <dbReference type="EMBL" id="AKV78196.1"/>
    </source>
</evidence>
<feature type="transmembrane region" description="Helical" evidence="6">
    <location>
        <begin position="418"/>
        <end position="438"/>
    </location>
</feature>
<dbReference type="EMBL" id="CP012174">
    <property type="protein sequence ID" value="AKV78196.1"/>
    <property type="molecule type" value="Genomic_DNA"/>
</dbReference>
<name>A0A0K1SUA6_9CREN</name>
<evidence type="ECO:0000256" key="5">
    <source>
        <dbReference type="ARBA" id="ARBA00023136"/>
    </source>
</evidence>
<feature type="transmembrane region" description="Helical" evidence="6">
    <location>
        <begin position="30"/>
        <end position="53"/>
    </location>
</feature>
<evidence type="ECO:0000256" key="3">
    <source>
        <dbReference type="ARBA" id="ARBA00022692"/>
    </source>
</evidence>
<keyword evidence="2" id="KW-1003">Cell membrane</keyword>
<evidence type="ECO:0000313" key="16">
    <source>
        <dbReference type="Proteomes" id="UP000068832"/>
    </source>
</evidence>
<gene>
    <name evidence="7" type="ORF">MsedA_0600</name>
    <name evidence="8" type="ORF">MsedB_0600</name>
    <name evidence="9" type="ORF">MsedC_0599</name>
    <name evidence="10" type="ORF">MsedD_0600</name>
    <name evidence="11" type="ORF">MsedE_0600</name>
</gene>
<dbReference type="Pfam" id="PF13520">
    <property type="entry name" value="AA_permease_2"/>
    <property type="match status" value="1"/>
</dbReference>
<evidence type="ECO:0000256" key="6">
    <source>
        <dbReference type="SAM" id="Phobius"/>
    </source>
</evidence>
<feature type="transmembrane region" description="Helical" evidence="6">
    <location>
        <begin position="356"/>
        <end position="378"/>
    </location>
</feature>
<feature type="transmembrane region" description="Helical" evidence="6">
    <location>
        <begin position="65"/>
        <end position="86"/>
    </location>
</feature>
<keyword evidence="4 6" id="KW-1133">Transmembrane helix</keyword>
<proteinExistence type="predicted"/>
<dbReference type="Proteomes" id="UP000061362">
    <property type="component" value="Chromosome"/>
</dbReference>
<dbReference type="InterPro" id="IPR050367">
    <property type="entry name" value="APC_superfamily"/>
</dbReference>
<feature type="transmembrane region" description="Helical" evidence="6">
    <location>
        <begin position="107"/>
        <end position="124"/>
    </location>
</feature>
<dbReference type="PATRIC" id="fig|43687.5.peg.602"/>
<feature type="transmembrane region" description="Helical" evidence="6">
    <location>
        <begin position="294"/>
        <end position="317"/>
    </location>
</feature>
<evidence type="ECO:0000313" key="8">
    <source>
        <dbReference type="EMBL" id="AKV75945.1"/>
    </source>
</evidence>
<evidence type="ECO:0000256" key="2">
    <source>
        <dbReference type="ARBA" id="ARBA00022475"/>
    </source>
</evidence>
<dbReference type="Proteomes" id="UP000062475">
    <property type="component" value="Chromosome"/>
</dbReference>
<feature type="transmembrane region" description="Helical" evidence="6">
    <location>
        <begin position="144"/>
        <end position="161"/>
    </location>
</feature>
<evidence type="ECO:0000256" key="4">
    <source>
        <dbReference type="ARBA" id="ARBA00022989"/>
    </source>
</evidence>
<dbReference type="PANTHER" id="PTHR42770:SF11">
    <property type="entry name" value="INNER MEMBRANE TRANSPORT PROTEIN YBAT"/>
    <property type="match status" value="1"/>
</dbReference>